<name>A0A443SIU0_9ACAR</name>
<dbReference type="InterPro" id="IPR016187">
    <property type="entry name" value="CTDL_fold"/>
</dbReference>
<evidence type="ECO:0000259" key="2">
    <source>
        <dbReference type="PROSITE" id="PS50041"/>
    </source>
</evidence>
<dbReference type="InterPro" id="IPR050111">
    <property type="entry name" value="C-type_lectin/snaclec_domain"/>
</dbReference>
<dbReference type="SMART" id="SM00034">
    <property type="entry name" value="CLECT"/>
    <property type="match status" value="2"/>
</dbReference>
<dbReference type="EMBL" id="NCKV01002010">
    <property type="protein sequence ID" value="RWS27443.1"/>
    <property type="molecule type" value="Genomic_DNA"/>
</dbReference>
<accession>A0A443SIU0</accession>
<proteinExistence type="predicted"/>
<dbReference type="PROSITE" id="PS50041">
    <property type="entry name" value="C_TYPE_LECTIN_2"/>
    <property type="match status" value="2"/>
</dbReference>
<sequence length="613" mass="71089">MVNFDASEVNFAKSYHIHHTVYESVSLPWPYRTNCKNYHQHGIESNLQLIDGCENRQCASYFSAPAFSSVVIPEKFLNQFHPQRTQLMAFENETMSKSLDIIRDVCAAATPQKPCKQYTFIPNLISDRKIKSNITFIIFKTPQQPNLVNIHNEKVLFWQYVLFAGSILSFCNECRDGWHQWKRKCYLIVEEGSFDDDKRFCKNQHATVLRIDSNDENAFVHNIFKNFDKKYVRLDAKLDSNDTKKWLRSDNSVIKYTKWDQKEPENGYDCIGLNQNSFWSAVTCHKHRDVAGSCQYLLPECFDNCKLESNFKLLGIKIKRIENQLNDVPNLVYTLLAAVDVNQNDGQSKDVLSKINAIQVQVNKFIHFMKIFSNEVFDQKSSIIAPKLSFSFTLSESGTKKKYFVIENRMTFWDSLKECQKFKASLITIDSKEEKDFIYTHTTNKTVYWLGALRIIPNVESSEFFLNIDGSELKYLNRDEVVLSNEKNSNCVYSKNGRWFLSKCDEMFQAICQIVSGPEKTYTSLLEYHSALLRNFDAFKHDMEMKQQLIQKSIKNYSEANISKPLKAEKFDIDPRDAIRTSEQQTTAVPNESKISISGKKPDTIAQGSTRKR</sequence>
<dbReference type="Gene3D" id="3.10.100.10">
    <property type="entry name" value="Mannose-Binding Protein A, subunit A"/>
    <property type="match status" value="2"/>
</dbReference>
<dbReference type="SUPFAM" id="SSF56436">
    <property type="entry name" value="C-type lectin-like"/>
    <property type="match status" value="2"/>
</dbReference>
<dbReference type="InterPro" id="IPR001304">
    <property type="entry name" value="C-type_lectin-like"/>
</dbReference>
<protein>
    <submittedName>
        <fullName evidence="3">Echinoidin-like protein</fullName>
    </submittedName>
</protein>
<comment type="caution">
    <text evidence="3">The sequence shown here is derived from an EMBL/GenBank/DDBJ whole genome shotgun (WGS) entry which is preliminary data.</text>
</comment>
<evidence type="ECO:0000313" key="4">
    <source>
        <dbReference type="Proteomes" id="UP000288716"/>
    </source>
</evidence>
<feature type="non-terminal residue" evidence="3">
    <location>
        <position position="613"/>
    </location>
</feature>
<evidence type="ECO:0000256" key="1">
    <source>
        <dbReference type="SAM" id="MobiDB-lite"/>
    </source>
</evidence>
<dbReference type="CDD" id="cd00037">
    <property type="entry name" value="CLECT"/>
    <property type="match status" value="2"/>
</dbReference>
<dbReference type="OrthoDB" id="7357196at2759"/>
<feature type="compositionally biased region" description="Polar residues" evidence="1">
    <location>
        <begin position="581"/>
        <end position="596"/>
    </location>
</feature>
<feature type="domain" description="C-type lectin" evidence="2">
    <location>
        <begin position="403"/>
        <end position="513"/>
    </location>
</feature>
<dbReference type="InterPro" id="IPR016186">
    <property type="entry name" value="C-type_lectin-like/link_sf"/>
</dbReference>
<dbReference type="VEuPathDB" id="VectorBase:LDEU004597"/>
<gene>
    <name evidence="3" type="ORF">B4U80_12869</name>
</gene>
<dbReference type="AlphaFoldDB" id="A0A443SIU0"/>
<organism evidence="3 4">
    <name type="scientific">Leptotrombidium deliense</name>
    <dbReference type="NCBI Taxonomy" id="299467"/>
    <lineage>
        <taxon>Eukaryota</taxon>
        <taxon>Metazoa</taxon>
        <taxon>Ecdysozoa</taxon>
        <taxon>Arthropoda</taxon>
        <taxon>Chelicerata</taxon>
        <taxon>Arachnida</taxon>
        <taxon>Acari</taxon>
        <taxon>Acariformes</taxon>
        <taxon>Trombidiformes</taxon>
        <taxon>Prostigmata</taxon>
        <taxon>Anystina</taxon>
        <taxon>Parasitengona</taxon>
        <taxon>Trombiculoidea</taxon>
        <taxon>Trombiculidae</taxon>
        <taxon>Leptotrombidium</taxon>
    </lineage>
</organism>
<evidence type="ECO:0000313" key="3">
    <source>
        <dbReference type="EMBL" id="RWS27443.1"/>
    </source>
</evidence>
<dbReference type="Pfam" id="PF00059">
    <property type="entry name" value="Lectin_C"/>
    <property type="match status" value="2"/>
</dbReference>
<dbReference type="PANTHER" id="PTHR22803">
    <property type="entry name" value="MANNOSE, PHOSPHOLIPASE, LECTIN RECEPTOR RELATED"/>
    <property type="match status" value="1"/>
</dbReference>
<feature type="domain" description="C-type lectin" evidence="2">
    <location>
        <begin position="181"/>
        <end position="288"/>
    </location>
</feature>
<feature type="region of interest" description="Disordered" evidence="1">
    <location>
        <begin position="573"/>
        <end position="613"/>
    </location>
</feature>
<keyword evidence="4" id="KW-1185">Reference proteome</keyword>
<dbReference type="Proteomes" id="UP000288716">
    <property type="component" value="Unassembled WGS sequence"/>
</dbReference>
<reference evidence="3 4" key="1">
    <citation type="journal article" date="2018" name="Gigascience">
        <title>Genomes of trombidid mites reveal novel predicted allergens and laterally-transferred genes associated with secondary metabolism.</title>
        <authorList>
            <person name="Dong X."/>
            <person name="Chaisiri K."/>
            <person name="Xia D."/>
            <person name="Armstrong S.D."/>
            <person name="Fang Y."/>
            <person name="Donnelly M.J."/>
            <person name="Kadowaki T."/>
            <person name="McGarry J.W."/>
            <person name="Darby A.C."/>
            <person name="Makepeace B.L."/>
        </authorList>
    </citation>
    <scope>NUCLEOTIDE SEQUENCE [LARGE SCALE GENOMIC DNA]</scope>
    <source>
        <strain evidence="3">UoL-UT</strain>
    </source>
</reference>